<dbReference type="PANTHER" id="PTHR13466">
    <property type="entry name" value="TEX2 PROTEIN-RELATED"/>
    <property type="match status" value="1"/>
</dbReference>
<sequence>MSYCIINITQLVTFVYGEEEVYAKVSRRFVVGQLLLIAVEVAALFFFIRKLGVKQQQQQQQHAQSQTHQLQFQLHDNHQGWIWVLEKEKIPKCTQSADKNPRQEKCKFEIDEVPPVRKHAGIKDKSLVITEPDGTLSKIKLIGCVVEAVSATNFPDSKWVKNYPIKVENKSSVIYHGSKLLYMYLETSCEKESWCTALRLAACDDKHKLTWLREEFHSYLASLNVEYPSFFKQFSGFIPRIRDRSIKFDGSLTKVRHLLKKLANNTSKVGRVDSEDSFGGSSKLSQTENKTSYVTEENVIQAIASQSFDTNANDNISSDDGTLCFNLLISRLFFDAKSNDDLRDSIRAQIQATLSAIETPSYVGEIICTGVNLGNIPPYIHGIRVVPSELKEVVAMEIDIEYRGGVALDIETRLEVQELENSDAKSADEVTTDLQKSDKIRKDEDTKSYNEQASSTSAWKSLLKFIAKQVSQVPLSLAIRVATLRGTLRVHIKPPPSNQIWFGFTMMPDIDLSLESAVGDYKIKSELIALFIISKFKASICETMVFPNSKSVTIPFMLAEKDDWIQQKVAPFIWTNLDPTIIHEVHRDETHLQEPQHVYTSSQSSTKTTCDQSYDEKSTTNDDEKSIVDEKCLLLESNKHSPSTKAEAEEENHVVTFPPQPQAVVVGTTDETVEGDDGKLRRIGTRAKMRGLRKKMEEKLEEKRRKFEEKGRHIAKKMHKT</sequence>
<dbReference type="PROSITE" id="PS51847">
    <property type="entry name" value="SMP"/>
    <property type="match status" value="1"/>
</dbReference>
<keyword evidence="5 10" id="KW-1133">Transmembrane helix</keyword>
<feature type="transmembrane region" description="Helical" evidence="10">
    <location>
        <begin position="29"/>
        <end position="48"/>
    </location>
</feature>
<evidence type="ECO:0000313" key="12">
    <source>
        <dbReference type="EMBL" id="KAK1441568.1"/>
    </source>
</evidence>
<organism evidence="12 13">
    <name type="scientific">Tagetes erecta</name>
    <name type="common">African marigold</name>
    <dbReference type="NCBI Taxonomy" id="13708"/>
    <lineage>
        <taxon>Eukaryota</taxon>
        <taxon>Viridiplantae</taxon>
        <taxon>Streptophyta</taxon>
        <taxon>Embryophyta</taxon>
        <taxon>Tracheophyta</taxon>
        <taxon>Spermatophyta</taxon>
        <taxon>Magnoliopsida</taxon>
        <taxon>eudicotyledons</taxon>
        <taxon>Gunneridae</taxon>
        <taxon>Pentapetalae</taxon>
        <taxon>asterids</taxon>
        <taxon>campanulids</taxon>
        <taxon>Asterales</taxon>
        <taxon>Asteraceae</taxon>
        <taxon>Asteroideae</taxon>
        <taxon>Heliantheae alliance</taxon>
        <taxon>Tageteae</taxon>
        <taxon>Tagetes</taxon>
    </lineage>
</organism>
<evidence type="ECO:0000256" key="5">
    <source>
        <dbReference type="ARBA" id="ARBA00022989"/>
    </source>
</evidence>
<accession>A0AAD8LHR6</accession>
<evidence type="ECO:0000256" key="8">
    <source>
        <dbReference type="ARBA" id="ARBA00023136"/>
    </source>
</evidence>
<comment type="caution">
    <text evidence="12">The sequence shown here is derived from an EMBL/GenBank/DDBJ whole genome shotgun (WGS) entry which is preliminary data.</text>
</comment>
<keyword evidence="4" id="KW-0256">Endoplasmic reticulum</keyword>
<dbReference type="GO" id="GO:0005789">
    <property type="term" value="C:endoplasmic reticulum membrane"/>
    <property type="evidence" value="ECO:0007669"/>
    <property type="project" value="UniProtKB-SubCell"/>
</dbReference>
<keyword evidence="7" id="KW-0446">Lipid-binding</keyword>
<dbReference type="InterPro" id="IPR031468">
    <property type="entry name" value="SMP_LBD"/>
</dbReference>
<name>A0AAD8LHR6_TARER</name>
<dbReference type="Pfam" id="PF23065">
    <property type="entry name" value="PH_SMPa"/>
    <property type="match status" value="1"/>
</dbReference>
<feature type="region of interest" description="Disordered" evidence="9">
    <location>
        <begin position="421"/>
        <end position="448"/>
    </location>
</feature>
<evidence type="ECO:0000313" key="13">
    <source>
        <dbReference type="Proteomes" id="UP001229421"/>
    </source>
</evidence>
<feature type="region of interest" description="Disordered" evidence="9">
    <location>
        <begin position="592"/>
        <end position="622"/>
    </location>
</feature>
<comment type="subcellular location">
    <subcellularLocation>
        <location evidence="1">Endoplasmic reticulum membrane</location>
    </subcellularLocation>
</comment>
<feature type="region of interest" description="Disordered" evidence="9">
    <location>
        <begin position="689"/>
        <end position="721"/>
    </location>
</feature>
<dbReference type="AlphaFoldDB" id="A0AAD8LHR6"/>
<dbReference type="Proteomes" id="UP001229421">
    <property type="component" value="Unassembled WGS sequence"/>
</dbReference>
<dbReference type="GO" id="GO:0008289">
    <property type="term" value="F:lipid binding"/>
    <property type="evidence" value="ECO:0007669"/>
    <property type="project" value="UniProtKB-KW"/>
</dbReference>
<evidence type="ECO:0000256" key="9">
    <source>
        <dbReference type="SAM" id="MobiDB-lite"/>
    </source>
</evidence>
<evidence type="ECO:0000256" key="6">
    <source>
        <dbReference type="ARBA" id="ARBA00023055"/>
    </source>
</evidence>
<keyword evidence="13" id="KW-1185">Reference proteome</keyword>
<dbReference type="EMBL" id="JAUHHV010000001">
    <property type="protein sequence ID" value="KAK1441568.1"/>
    <property type="molecule type" value="Genomic_DNA"/>
</dbReference>
<protein>
    <recommendedName>
        <fullName evidence="11">SMP-LTD domain-containing protein</fullName>
    </recommendedName>
</protein>
<evidence type="ECO:0000256" key="2">
    <source>
        <dbReference type="ARBA" id="ARBA00022448"/>
    </source>
</evidence>
<dbReference type="PANTHER" id="PTHR13466:SF0">
    <property type="entry name" value="SMP-LTD DOMAIN-CONTAINING PROTEIN"/>
    <property type="match status" value="1"/>
</dbReference>
<gene>
    <name evidence="12" type="ORF">QVD17_07569</name>
</gene>
<evidence type="ECO:0000256" key="10">
    <source>
        <dbReference type="SAM" id="Phobius"/>
    </source>
</evidence>
<feature type="compositionally biased region" description="Polar residues" evidence="9">
    <location>
        <begin position="598"/>
        <end position="612"/>
    </location>
</feature>
<keyword evidence="3 10" id="KW-0812">Transmembrane</keyword>
<evidence type="ECO:0000259" key="11">
    <source>
        <dbReference type="PROSITE" id="PS51847"/>
    </source>
</evidence>
<keyword evidence="2" id="KW-0813">Transport</keyword>
<evidence type="ECO:0000256" key="3">
    <source>
        <dbReference type="ARBA" id="ARBA00022692"/>
    </source>
</evidence>
<dbReference type="CDD" id="cd21675">
    <property type="entry name" value="SMP_TEX2"/>
    <property type="match status" value="1"/>
</dbReference>
<evidence type="ECO:0000256" key="1">
    <source>
        <dbReference type="ARBA" id="ARBA00004586"/>
    </source>
</evidence>
<feature type="compositionally biased region" description="Basic and acidic residues" evidence="9">
    <location>
        <begin position="435"/>
        <end position="448"/>
    </location>
</feature>
<reference evidence="12" key="1">
    <citation type="journal article" date="2023" name="bioRxiv">
        <title>Improved chromosome-level genome assembly for marigold (Tagetes erecta).</title>
        <authorList>
            <person name="Jiang F."/>
            <person name="Yuan L."/>
            <person name="Wang S."/>
            <person name="Wang H."/>
            <person name="Xu D."/>
            <person name="Wang A."/>
            <person name="Fan W."/>
        </authorList>
    </citation>
    <scope>NUCLEOTIDE SEQUENCE</scope>
    <source>
        <strain evidence="12">WSJ</strain>
        <tissue evidence="12">Leaf</tissue>
    </source>
</reference>
<keyword evidence="8 10" id="KW-0472">Membrane</keyword>
<dbReference type="InterPro" id="IPR057080">
    <property type="entry name" value="PH_SMPa"/>
</dbReference>
<evidence type="ECO:0000256" key="4">
    <source>
        <dbReference type="ARBA" id="ARBA00022824"/>
    </source>
</evidence>
<feature type="compositionally biased region" description="Basic and acidic residues" evidence="9">
    <location>
        <begin position="694"/>
        <end position="712"/>
    </location>
</feature>
<proteinExistence type="predicted"/>
<feature type="domain" description="SMP-LTD" evidence="11">
    <location>
        <begin position="323"/>
        <end position="555"/>
    </location>
</feature>
<keyword evidence="6" id="KW-0445">Lipid transport</keyword>
<evidence type="ECO:0000256" key="7">
    <source>
        <dbReference type="ARBA" id="ARBA00023121"/>
    </source>
</evidence>
<dbReference type="GO" id="GO:0006869">
    <property type="term" value="P:lipid transport"/>
    <property type="evidence" value="ECO:0007669"/>
    <property type="project" value="UniProtKB-KW"/>
</dbReference>